<reference evidence="2 3" key="1">
    <citation type="submission" date="2019-07" db="EMBL/GenBank/DDBJ databases">
        <title>Draft genome assembly of a fouling barnacle, Amphibalanus amphitrite (Darwin, 1854): The first reference genome for Thecostraca.</title>
        <authorList>
            <person name="Kim W."/>
        </authorList>
    </citation>
    <scope>NUCLEOTIDE SEQUENCE [LARGE SCALE GENOMIC DNA]</scope>
    <source>
        <strain evidence="2">SNU_AA5</strain>
        <tissue evidence="2">Soma without cirri and trophi</tissue>
    </source>
</reference>
<accession>A0A6A4WKD7</accession>
<gene>
    <name evidence="2" type="ORF">FJT64_021941</name>
</gene>
<proteinExistence type="predicted"/>
<sequence length="236" mass="27183">MLELNKGLENRIEQAEKRIVDSIKEAHSKDVVGEQLQDKIKQMEKTVKAIKDQQMKLDSAVAEQKEAAKEVPKFTEQLKNSTKEIKRMVDSQGKAGRECNLIIHNIPESDSSEPEVRKKHDLKAFEDIVAGLLGDDVKVEVSQVYRLGKKAEAEVGTRTENAAKKRLMLLKLREKEHVNELIRKRTLLRDVGFPNVYLTRDLSPEEREQEKALREELEKKGRTTHVIFRGRVVPRR</sequence>
<comment type="caution">
    <text evidence="2">The sequence shown here is derived from an EMBL/GenBank/DDBJ whole genome shotgun (WGS) entry which is preliminary data.</text>
</comment>
<evidence type="ECO:0008006" key="4">
    <source>
        <dbReference type="Google" id="ProtNLM"/>
    </source>
</evidence>
<evidence type="ECO:0000313" key="3">
    <source>
        <dbReference type="Proteomes" id="UP000440578"/>
    </source>
</evidence>
<keyword evidence="1" id="KW-0175">Coiled coil</keyword>
<dbReference type="AlphaFoldDB" id="A0A6A4WKD7"/>
<dbReference type="OrthoDB" id="6778856at2759"/>
<evidence type="ECO:0000313" key="2">
    <source>
        <dbReference type="EMBL" id="KAF0306583.1"/>
    </source>
</evidence>
<dbReference type="PANTHER" id="PTHR37445:SF3">
    <property type="entry name" value="ZINC FINGER PHD-TYPE DOMAIN-CONTAINING PROTEIN"/>
    <property type="match status" value="1"/>
</dbReference>
<dbReference type="EMBL" id="VIIS01000651">
    <property type="protein sequence ID" value="KAF0306583.1"/>
    <property type="molecule type" value="Genomic_DNA"/>
</dbReference>
<keyword evidence="3" id="KW-1185">Reference proteome</keyword>
<dbReference type="PANTHER" id="PTHR37445">
    <property type="entry name" value="PROTEIN CBG24663"/>
    <property type="match status" value="1"/>
</dbReference>
<dbReference type="Proteomes" id="UP000440578">
    <property type="component" value="Unassembled WGS sequence"/>
</dbReference>
<name>A0A6A4WKD7_AMPAM</name>
<organism evidence="2 3">
    <name type="scientific">Amphibalanus amphitrite</name>
    <name type="common">Striped barnacle</name>
    <name type="synonym">Balanus amphitrite</name>
    <dbReference type="NCBI Taxonomy" id="1232801"/>
    <lineage>
        <taxon>Eukaryota</taxon>
        <taxon>Metazoa</taxon>
        <taxon>Ecdysozoa</taxon>
        <taxon>Arthropoda</taxon>
        <taxon>Crustacea</taxon>
        <taxon>Multicrustacea</taxon>
        <taxon>Cirripedia</taxon>
        <taxon>Thoracica</taxon>
        <taxon>Thoracicalcarea</taxon>
        <taxon>Balanomorpha</taxon>
        <taxon>Balanoidea</taxon>
        <taxon>Balanidae</taxon>
        <taxon>Amphibalaninae</taxon>
        <taxon>Amphibalanus</taxon>
    </lineage>
</organism>
<evidence type="ECO:0000256" key="1">
    <source>
        <dbReference type="SAM" id="Coils"/>
    </source>
</evidence>
<feature type="coiled-coil region" evidence="1">
    <location>
        <begin position="5"/>
        <end position="70"/>
    </location>
</feature>
<protein>
    <recommendedName>
        <fullName evidence="4">LINE-1 type transposase domain-containing protein 1</fullName>
    </recommendedName>
</protein>